<organism evidence="2">
    <name type="scientific">marine sediment metagenome</name>
    <dbReference type="NCBI Taxonomy" id="412755"/>
    <lineage>
        <taxon>unclassified sequences</taxon>
        <taxon>metagenomes</taxon>
        <taxon>ecological metagenomes</taxon>
    </lineage>
</organism>
<sequence>KLLPYRSNIPYLSNYCLTPCDKDFPKKAREHRGGFIIGGTNYGQGSSREHAALVPLYLGIKAVLAKSFARIHQANLVNNGIIPLIFKNPEDYDNVKEMDELLIKNTFFQVKRGIVKIKNLTKGKEYKMLLNITASQKKIIVQGGLLNLVKTKGNIKK</sequence>
<dbReference type="PANTHER" id="PTHR43160:SF3">
    <property type="entry name" value="ACONITATE HYDRATASE, MITOCHONDRIAL"/>
    <property type="match status" value="1"/>
</dbReference>
<name>X0XC95_9ZZZZ</name>
<evidence type="ECO:0000313" key="2">
    <source>
        <dbReference type="EMBL" id="GAG22556.1"/>
    </source>
</evidence>
<dbReference type="GO" id="GO:0051539">
    <property type="term" value="F:4 iron, 4 sulfur cluster binding"/>
    <property type="evidence" value="ECO:0007669"/>
    <property type="project" value="TreeGrafter"/>
</dbReference>
<evidence type="ECO:0000259" key="1">
    <source>
        <dbReference type="Pfam" id="PF00694"/>
    </source>
</evidence>
<dbReference type="InterPro" id="IPR000573">
    <property type="entry name" value="AconitaseA/IPMdHydase_ssu_swvl"/>
</dbReference>
<feature type="non-terminal residue" evidence="2">
    <location>
        <position position="1"/>
    </location>
</feature>
<dbReference type="GO" id="GO:0003994">
    <property type="term" value="F:aconitate hydratase activity"/>
    <property type="evidence" value="ECO:0007669"/>
    <property type="project" value="TreeGrafter"/>
</dbReference>
<dbReference type="GO" id="GO:0005829">
    <property type="term" value="C:cytosol"/>
    <property type="evidence" value="ECO:0007669"/>
    <property type="project" value="TreeGrafter"/>
</dbReference>
<dbReference type="PANTHER" id="PTHR43160">
    <property type="entry name" value="ACONITATE HYDRATASE B"/>
    <property type="match status" value="1"/>
</dbReference>
<protein>
    <recommendedName>
        <fullName evidence="1">Aconitase A/isopropylmalate dehydratase small subunit swivel domain-containing protein</fullName>
    </recommendedName>
</protein>
<dbReference type="EMBL" id="BARS01038434">
    <property type="protein sequence ID" value="GAG22556.1"/>
    <property type="molecule type" value="Genomic_DNA"/>
</dbReference>
<dbReference type="InterPro" id="IPR015928">
    <property type="entry name" value="Aconitase/3IPM_dehydase_swvl"/>
</dbReference>
<dbReference type="Gene3D" id="3.20.19.10">
    <property type="entry name" value="Aconitase, domain 4"/>
    <property type="match status" value="1"/>
</dbReference>
<accession>X0XC95</accession>
<dbReference type="AlphaFoldDB" id="X0XC95"/>
<proteinExistence type="predicted"/>
<feature type="domain" description="Aconitase A/isopropylmalate dehydratase small subunit swivel" evidence="1">
    <location>
        <begin position="35"/>
        <end position="88"/>
    </location>
</feature>
<dbReference type="SUPFAM" id="SSF52016">
    <property type="entry name" value="LeuD/IlvD-like"/>
    <property type="match status" value="1"/>
</dbReference>
<comment type="caution">
    <text evidence="2">The sequence shown here is derived from an EMBL/GenBank/DDBJ whole genome shotgun (WGS) entry which is preliminary data.</text>
</comment>
<dbReference type="Pfam" id="PF00694">
    <property type="entry name" value="Aconitase_C"/>
    <property type="match status" value="1"/>
</dbReference>
<gene>
    <name evidence="2" type="ORF">S01H1_58814</name>
</gene>
<reference evidence="2" key="1">
    <citation type="journal article" date="2014" name="Front. Microbiol.">
        <title>High frequency of phylogenetically diverse reductive dehalogenase-homologous genes in deep subseafloor sedimentary metagenomes.</title>
        <authorList>
            <person name="Kawai M."/>
            <person name="Futagami T."/>
            <person name="Toyoda A."/>
            <person name="Takaki Y."/>
            <person name="Nishi S."/>
            <person name="Hori S."/>
            <person name="Arai W."/>
            <person name="Tsubouchi T."/>
            <person name="Morono Y."/>
            <person name="Uchiyama I."/>
            <person name="Ito T."/>
            <person name="Fujiyama A."/>
            <person name="Inagaki F."/>
            <person name="Takami H."/>
        </authorList>
    </citation>
    <scope>NUCLEOTIDE SEQUENCE</scope>
    <source>
        <strain evidence="2">Expedition CK06-06</strain>
    </source>
</reference>
<dbReference type="InterPro" id="IPR050926">
    <property type="entry name" value="Aconitase/IPM_isomerase"/>
</dbReference>
<dbReference type="GO" id="GO:0006099">
    <property type="term" value="P:tricarboxylic acid cycle"/>
    <property type="evidence" value="ECO:0007669"/>
    <property type="project" value="TreeGrafter"/>
</dbReference>